<reference evidence="1 2" key="1">
    <citation type="submission" date="2015-09" db="EMBL/GenBank/DDBJ databases">
        <title>Atta colombica WGS genome.</title>
        <authorList>
            <person name="Nygaard S."/>
            <person name="Hu H."/>
            <person name="Boomsma J."/>
            <person name="Zhang G."/>
        </authorList>
    </citation>
    <scope>NUCLEOTIDE SEQUENCE [LARGE SCALE GENOMIC DNA]</scope>
    <source>
        <strain evidence="1">Treedump-2</strain>
        <tissue evidence="1">Whole body</tissue>
    </source>
</reference>
<sequence length="188" mass="21576">MDLDTEETYETHNLYIENTYGNLKNIIEEYLAFGADCLSAGIDALRTAHFTLEEHIASLKGSVAGHAHGQLIRLWRSYVILLGNLPLVLKGLRTKKGTTSSYSSDCQICDLKIKLTPFFESPYRLEYRWQPPRWWGHFVFLVALRTPLVVKLTTMPEETNCSFRRLFQSWIFCCRCSCLLAFKSGLSP</sequence>
<accession>A0A195BNM3</accession>
<evidence type="ECO:0000313" key="2">
    <source>
        <dbReference type="Proteomes" id="UP000078540"/>
    </source>
</evidence>
<keyword evidence="2" id="KW-1185">Reference proteome</keyword>
<name>A0A195BNM3_9HYME</name>
<gene>
    <name evidence="1" type="ORF">ALC53_03257</name>
</gene>
<dbReference type="AlphaFoldDB" id="A0A195BNM3"/>
<organism evidence="1 2">
    <name type="scientific">Atta colombica</name>
    <dbReference type="NCBI Taxonomy" id="520822"/>
    <lineage>
        <taxon>Eukaryota</taxon>
        <taxon>Metazoa</taxon>
        <taxon>Ecdysozoa</taxon>
        <taxon>Arthropoda</taxon>
        <taxon>Hexapoda</taxon>
        <taxon>Insecta</taxon>
        <taxon>Pterygota</taxon>
        <taxon>Neoptera</taxon>
        <taxon>Endopterygota</taxon>
        <taxon>Hymenoptera</taxon>
        <taxon>Apocrita</taxon>
        <taxon>Aculeata</taxon>
        <taxon>Formicoidea</taxon>
        <taxon>Formicidae</taxon>
        <taxon>Myrmicinae</taxon>
        <taxon>Atta</taxon>
    </lineage>
</organism>
<proteinExistence type="predicted"/>
<evidence type="ECO:0000313" key="1">
    <source>
        <dbReference type="EMBL" id="KYM87822.1"/>
    </source>
</evidence>
<dbReference type="Proteomes" id="UP000078540">
    <property type="component" value="Unassembled WGS sequence"/>
</dbReference>
<dbReference type="EMBL" id="KQ976428">
    <property type="protein sequence ID" value="KYM87822.1"/>
    <property type="molecule type" value="Genomic_DNA"/>
</dbReference>
<protein>
    <submittedName>
        <fullName evidence="1">Uncharacterized protein</fullName>
    </submittedName>
</protein>